<dbReference type="SFLD" id="SFLDS00003">
    <property type="entry name" value="Haloacid_Dehalogenase"/>
    <property type="match status" value="1"/>
</dbReference>
<dbReference type="InterPro" id="IPR023214">
    <property type="entry name" value="HAD_sf"/>
</dbReference>
<keyword evidence="1" id="KW-0007">Acetylation</keyword>
<dbReference type="InterPro" id="IPR006439">
    <property type="entry name" value="HAD-SF_hydro_IA"/>
</dbReference>
<dbReference type="PANTHER" id="PTHR47829:SF1">
    <property type="entry name" value="HAD FAMILY PHOSPHATASE"/>
    <property type="match status" value="1"/>
</dbReference>
<dbReference type="SFLD" id="SFLDG01129">
    <property type="entry name" value="C1.5:_HAD__Beta-PGM__Phosphata"/>
    <property type="match status" value="1"/>
</dbReference>
<dbReference type="InterPro" id="IPR023198">
    <property type="entry name" value="PGP-like_dom2"/>
</dbReference>
<dbReference type="PRINTS" id="PR00413">
    <property type="entry name" value="HADHALOGNASE"/>
</dbReference>
<dbReference type="NCBIfam" id="TIGR01509">
    <property type="entry name" value="HAD-SF-IA-v3"/>
    <property type="match status" value="1"/>
</dbReference>
<dbReference type="AlphaFoldDB" id="A0A6J7JEJ8"/>
<dbReference type="SUPFAM" id="SSF56784">
    <property type="entry name" value="HAD-like"/>
    <property type="match status" value="1"/>
</dbReference>
<accession>A0A6J7JEJ8</accession>
<proteinExistence type="predicted"/>
<dbReference type="EMBL" id="CAFBNL010000003">
    <property type="protein sequence ID" value="CAB4941630.1"/>
    <property type="molecule type" value="Genomic_DNA"/>
</dbReference>
<protein>
    <submittedName>
        <fullName evidence="2">Unannotated protein</fullName>
    </submittedName>
</protein>
<dbReference type="Gene3D" id="1.10.150.240">
    <property type="entry name" value="Putative phosphatase, domain 2"/>
    <property type="match status" value="1"/>
</dbReference>
<evidence type="ECO:0000313" key="2">
    <source>
        <dbReference type="EMBL" id="CAB4941630.1"/>
    </source>
</evidence>
<dbReference type="Gene3D" id="3.40.50.1000">
    <property type="entry name" value="HAD superfamily/HAD-like"/>
    <property type="match status" value="1"/>
</dbReference>
<name>A0A6J7JEJ8_9ZZZZ</name>
<dbReference type="Pfam" id="PF00702">
    <property type="entry name" value="Hydrolase"/>
    <property type="match status" value="1"/>
</dbReference>
<dbReference type="NCBIfam" id="TIGR02247">
    <property type="entry name" value="HAD-1A3-hyp"/>
    <property type="match status" value="1"/>
</dbReference>
<evidence type="ECO:0000256" key="1">
    <source>
        <dbReference type="ARBA" id="ARBA00022990"/>
    </source>
</evidence>
<dbReference type="CDD" id="cd02603">
    <property type="entry name" value="HAD_sEH-N_like"/>
    <property type="match status" value="1"/>
</dbReference>
<sequence>MIQAQAAGNSTQFRAVLFDLGGVVFPSPFDAFDAYEKEEGLSTGFVRAVIARSAEGGAWARLERSDVTFEEFCSELEGEALLAGEEISAKQLMAMVGSSLTPRQEMVAAINALRSIGLLIGALTNNWALAGGRTDARPHSLGNLGLFDIVVESAVEGMRKPDPRIYELTCERLGVEPAEVVFLDDLGINLKPARAMGMTTIKVADVGDALAELGEVFGISLHY</sequence>
<organism evidence="2">
    <name type="scientific">freshwater metagenome</name>
    <dbReference type="NCBI Taxonomy" id="449393"/>
    <lineage>
        <taxon>unclassified sequences</taxon>
        <taxon>metagenomes</taxon>
        <taxon>ecological metagenomes</taxon>
    </lineage>
</organism>
<dbReference type="InterPro" id="IPR052898">
    <property type="entry name" value="ACAD10-like"/>
</dbReference>
<gene>
    <name evidence="2" type="ORF">UFOPK3789_00114</name>
</gene>
<dbReference type="PANTHER" id="PTHR47829">
    <property type="entry name" value="HYDROLASE, PUTATIVE (AFU_ORTHOLOGUE AFUA_1G12880)-RELATED"/>
    <property type="match status" value="1"/>
</dbReference>
<dbReference type="InterPro" id="IPR036412">
    <property type="entry name" value="HAD-like_sf"/>
</dbReference>
<dbReference type="InterPro" id="IPR011945">
    <property type="entry name" value="HAD-SF_ppase_IA/epoxid_hydro_N"/>
</dbReference>
<reference evidence="2" key="1">
    <citation type="submission" date="2020-05" db="EMBL/GenBank/DDBJ databases">
        <authorList>
            <person name="Chiriac C."/>
            <person name="Salcher M."/>
            <person name="Ghai R."/>
            <person name="Kavagutti S V."/>
        </authorList>
    </citation>
    <scope>NUCLEOTIDE SEQUENCE</scope>
</reference>